<dbReference type="InterPro" id="IPR014790">
    <property type="entry name" value="MutL_C"/>
</dbReference>
<evidence type="ECO:0000259" key="2">
    <source>
        <dbReference type="Pfam" id="PF08676"/>
    </source>
</evidence>
<dbReference type="GO" id="GO:0016887">
    <property type="term" value="F:ATP hydrolysis activity"/>
    <property type="evidence" value="ECO:0007669"/>
    <property type="project" value="InterPro"/>
</dbReference>
<dbReference type="InterPro" id="IPR042120">
    <property type="entry name" value="MutL_C_dimsub"/>
</dbReference>
<accession>A0A146KC45</accession>
<feature type="region of interest" description="Disordered" evidence="1">
    <location>
        <begin position="1"/>
        <end position="41"/>
    </location>
</feature>
<feature type="domain" description="MutL C-terminal dimerisation" evidence="2">
    <location>
        <begin position="129"/>
        <end position="185"/>
    </location>
</feature>
<proteinExistence type="predicted"/>
<name>A0A146KC45_9EUKA</name>
<dbReference type="PANTHER" id="PTHR10073">
    <property type="entry name" value="DNA MISMATCH REPAIR PROTEIN MLH, PMS, MUTL"/>
    <property type="match status" value="1"/>
</dbReference>
<evidence type="ECO:0000313" key="3">
    <source>
        <dbReference type="EMBL" id="JAP93086.1"/>
    </source>
</evidence>
<dbReference type="GO" id="GO:0005524">
    <property type="term" value="F:ATP binding"/>
    <property type="evidence" value="ECO:0007669"/>
    <property type="project" value="InterPro"/>
</dbReference>
<dbReference type="GO" id="GO:0140664">
    <property type="term" value="F:ATP-dependent DNA damage sensor activity"/>
    <property type="evidence" value="ECO:0007669"/>
    <property type="project" value="InterPro"/>
</dbReference>
<reference evidence="3" key="1">
    <citation type="submission" date="2015-07" db="EMBL/GenBank/DDBJ databases">
        <title>Adaptation to a free-living lifestyle via gene acquisitions in the diplomonad Trepomonas sp. PC1.</title>
        <authorList>
            <person name="Xu F."/>
            <person name="Jerlstrom-Hultqvist J."/>
            <person name="Kolisko M."/>
            <person name="Simpson A.G.B."/>
            <person name="Roger A.J."/>
            <person name="Svard S.G."/>
            <person name="Andersson J.O."/>
        </authorList>
    </citation>
    <scope>NUCLEOTIDE SEQUENCE</scope>
    <source>
        <strain evidence="3">PC1</strain>
    </source>
</reference>
<feature type="non-terminal residue" evidence="3">
    <location>
        <position position="187"/>
    </location>
</feature>
<protein>
    <submittedName>
        <fullName evidence="3">DNA mismatch repair protein MutL</fullName>
    </submittedName>
</protein>
<dbReference type="AlphaFoldDB" id="A0A146KC45"/>
<dbReference type="GO" id="GO:0006298">
    <property type="term" value="P:mismatch repair"/>
    <property type="evidence" value="ECO:0007669"/>
    <property type="project" value="InterPro"/>
</dbReference>
<dbReference type="InterPro" id="IPR038973">
    <property type="entry name" value="MutL/Mlh/Pms-like"/>
</dbReference>
<dbReference type="Pfam" id="PF08676">
    <property type="entry name" value="MutL_C"/>
    <property type="match status" value="1"/>
</dbReference>
<feature type="non-terminal residue" evidence="3">
    <location>
        <position position="1"/>
    </location>
</feature>
<evidence type="ECO:0000256" key="1">
    <source>
        <dbReference type="SAM" id="MobiDB-lite"/>
    </source>
</evidence>
<sequence>DKQESVVQSVLQAQDTQRQNQVNQANLTHATSTKKPANASLSVTTQQSFRQSNFQPFQQIQHQTQQIQQAIEFSTESSDEIFQDQIDFSFLDQFASEITVKQDQSQETSQNEDFQNLSANNFFSKLKVIGQFNNSFIIASINEQIFILDQHSLHEAVNFEKLKQNLTFKSQNLICKQKLNLSTEEKL</sequence>
<dbReference type="EMBL" id="GDID01003520">
    <property type="protein sequence ID" value="JAP93086.1"/>
    <property type="molecule type" value="Transcribed_RNA"/>
</dbReference>
<dbReference type="GO" id="GO:0032300">
    <property type="term" value="C:mismatch repair complex"/>
    <property type="evidence" value="ECO:0007669"/>
    <property type="project" value="InterPro"/>
</dbReference>
<dbReference type="PANTHER" id="PTHR10073:SF12">
    <property type="entry name" value="DNA MISMATCH REPAIR PROTEIN MLH1"/>
    <property type="match status" value="1"/>
</dbReference>
<gene>
    <name evidence="3" type="ORF">TPC1_14756</name>
</gene>
<dbReference type="SUPFAM" id="SSF118116">
    <property type="entry name" value="DNA mismatch repair protein MutL"/>
    <property type="match status" value="1"/>
</dbReference>
<dbReference type="InterPro" id="IPR037198">
    <property type="entry name" value="MutL_C_sf"/>
</dbReference>
<organism evidence="3">
    <name type="scientific">Trepomonas sp. PC1</name>
    <dbReference type="NCBI Taxonomy" id="1076344"/>
    <lineage>
        <taxon>Eukaryota</taxon>
        <taxon>Metamonada</taxon>
        <taxon>Diplomonadida</taxon>
        <taxon>Hexamitidae</taxon>
        <taxon>Hexamitinae</taxon>
        <taxon>Trepomonas</taxon>
    </lineage>
</organism>
<dbReference type="Gene3D" id="3.30.1540.20">
    <property type="entry name" value="MutL, C-terminal domain, dimerisation subdomain"/>
    <property type="match status" value="1"/>
</dbReference>